<name>A0A377CBC1_ECOLX</name>
<evidence type="ECO:0000313" key="2">
    <source>
        <dbReference type="EMBL" id="STL89905.1"/>
    </source>
</evidence>
<protein>
    <submittedName>
        <fullName evidence="2">Domain of uncharacterized function (DUF955)</fullName>
    </submittedName>
</protein>
<gene>
    <name evidence="2" type="ORF">NCTC10429_02673</name>
</gene>
<dbReference type="AlphaFoldDB" id="A0A377CBC1"/>
<reference evidence="2 3" key="1">
    <citation type="submission" date="2018-06" db="EMBL/GenBank/DDBJ databases">
        <authorList>
            <consortium name="Pathogen Informatics"/>
            <person name="Doyle S."/>
        </authorList>
    </citation>
    <scope>NUCLEOTIDE SEQUENCE [LARGE SCALE GENOMIC DNA]</scope>
    <source>
        <strain evidence="2 3">NCTC10429</strain>
    </source>
</reference>
<organism evidence="2 3">
    <name type="scientific">Escherichia coli</name>
    <dbReference type="NCBI Taxonomy" id="562"/>
    <lineage>
        <taxon>Bacteria</taxon>
        <taxon>Pseudomonadati</taxon>
        <taxon>Pseudomonadota</taxon>
        <taxon>Gammaproteobacteria</taxon>
        <taxon>Enterobacterales</taxon>
        <taxon>Enterobacteriaceae</taxon>
        <taxon>Escherichia</taxon>
    </lineage>
</organism>
<dbReference type="Proteomes" id="UP000254088">
    <property type="component" value="Unassembled WGS sequence"/>
</dbReference>
<dbReference type="Pfam" id="PF06114">
    <property type="entry name" value="Peptidase_M78"/>
    <property type="match status" value="1"/>
</dbReference>
<accession>A0A377CBC1</accession>
<proteinExistence type="predicted"/>
<dbReference type="Gene3D" id="1.10.10.2910">
    <property type="match status" value="1"/>
</dbReference>
<evidence type="ECO:0000259" key="1">
    <source>
        <dbReference type="Pfam" id="PF06114"/>
    </source>
</evidence>
<dbReference type="RefSeq" id="WP_244586698.1">
    <property type="nucleotide sequence ID" value="NZ_JAJLNO010000001.1"/>
</dbReference>
<dbReference type="EMBL" id="UGEX01000001">
    <property type="protein sequence ID" value="STL89905.1"/>
    <property type="molecule type" value="Genomic_DNA"/>
</dbReference>
<evidence type="ECO:0000313" key="3">
    <source>
        <dbReference type="Proteomes" id="UP000254088"/>
    </source>
</evidence>
<feature type="domain" description="IrrE N-terminal-like" evidence="1">
    <location>
        <begin position="72"/>
        <end position="168"/>
    </location>
</feature>
<dbReference type="InterPro" id="IPR010359">
    <property type="entry name" value="IrrE_HExxH"/>
</dbReference>
<sequence length="175" mass="19483">MSGQDYRVPPLSRSAVRGLTNNLRSMLKIHDLYFPVIEMLEFALPQILPNFSFETASEKEMGGTHGLTMPQESLIILREDVYEGAHAGNGRDRMTVAHEIGHLLMHKNIAFARAAPGVEIRAFESSEWQAKCFSGELLVPYSHSALLRNMSVEEIAEACGVSAHAADYQKQLLKK</sequence>